<keyword evidence="8" id="KW-0961">Cell wall biogenesis/degradation</keyword>
<comment type="similarity">
    <text evidence="8">Belongs to the SEDS family. MrdB/RodA subfamily.</text>
</comment>
<feature type="transmembrane region" description="Helical" evidence="8">
    <location>
        <begin position="325"/>
        <end position="343"/>
    </location>
</feature>
<comment type="pathway">
    <text evidence="2 8">Cell wall biogenesis; peptidoglycan biosynthesis.</text>
</comment>
<dbReference type="PROSITE" id="PS00428">
    <property type="entry name" value="FTSW_RODA_SPOVE"/>
    <property type="match status" value="1"/>
</dbReference>
<evidence type="ECO:0000256" key="8">
    <source>
        <dbReference type="HAMAP-Rule" id="MF_02079"/>
    </source>
</evidence>
<comment type="caution">
    <text evidence="9">The sequence shown here is derived from an EMBL/GenBank/DDBJ whole genome shotgun (WGS) entry which is preliminary data.</text>
</comment>
<dbReference type="EMBL" id="JAIBOA010000010">
    <property type="protein sequence ID" value="MBW8484071.1"/>
    <property type="molecule type" value="Genomic_DNA"/>
</dbReference>
<keyword evidence="8" id="KW-0808">Transferase</keyword>
<sequence length="391" mass="41064">MNGIGAVDGYGEHARWRRRAAGLRRLDWTLVLAVVALSVIGTLLVRSATFQLLTDQGRDPEGFVKKNVLNLVIGFCLGGLVTVLDYRLLRAYVPILYGAACVGLIAVLTPLGSTVNGSHSWIVIGGGFQVQPSEFAKVGLVVLLAMILGEPRDGEVGPGRRDVLLALALAGVPAALIMLQPDLGTTLVFVAVVLGMLAVSGARKRWLAGLAGGGVLAAVLVFSLGLLKPYQLARFTAFLDPSADPRGAGYNTQQARIAIGSGGGFGKGLFHGEQTAGHFVPEQQTDFIFTVSGEELGFLGSAAIILLLGLIMWRGLRIATQAADLFGTLVATGVVCWLAFQTFENVGMTLGIMPVTGLPLPFVSYGGSATFAGMIAVGLLQAVHVRRRPFD</sequence>
<accession>A0ABS7FUI1</accession>
<keyword evidence="4 8" id="KW-0133">Cell shape</keyword>
<evidence type="ECO:0000313" key="9">
    <source>
        <dbReference type="EMBL" id="MBW8484071.1"/>
    </source>
</evidence>
<dbReference type="EC" id="2.4.99.28" evidence="8"/>
<dbReference type="InterPro" id="IPR018365">
    <property type="entry name" value="Cell_cycle_FtsW-rel_CS"/>
</dbReference>
<evidence type="ECO:0000256" key="1">
    <source>
        <dbReference type="ARBA" id="ARBA00004141"/>
    </source>
</evidence>
<evidence type="ECO:0000313" key="10">
    <source>
        <dbReference type="Proteomes" id="UP000774570"/>
    </source>
</evidence>
<comment type="function">
    <text evidence="8">Peptidoglycan polymerase that is essential for cell wall elongation.</text>
</comment>
<dbReference type="NCBIfam" id="TIGR02210">
    <property type="entry name" value="rodA_shape"/>
    <property type="match status" value="1"/>
</dbReference>
<keyword evidence="3 8" id="KW-0812">Transmembrane</keyword>
<feature type="transmembrane region" description="Helical" evidence="8">
    <location>
        <begin position="296"/>
        <end position="313"/>
    </location>
</feature>
<dbReference type="Pfam" id="PF01098">
    <property type="entry name" value="FTSW_RODA_SPOVE"/>
    <property type="match status" value="1"/>
</dbReference>
<gene>
    <name evidence="8 9" type="primary">rodA</name>
    <name evidence="9" type="ORF">K1Y72_16920</name>
</gene>
<proteinExistence type="inferred from homology"/>
<evidence type="ECO:0000256" key="7">
    <source>
        <dbReference type="ARBA" id="ARBA00049902"/>
    </source>
</evidence>
<dbReference type="PANTHER" id="PTHR30474">
    <property type="entry name" value="CELL CYCLE PROTEIN"/>
    <property type="match status" value="1"/>
</dbReference>
<evidence type="ECO:0000256" key="4">
    <source>
        <dbReference type="ARBA" id="ARBA00022960"/>
    </source>
</evidence>
<name>A0ABS7FUI1_9ACTN</name>
<reference evidence="9 10" key="1">
    <citation type="submission" date="2021-07" db="EMBL/GenBank/DDBJ databases">
        <title>Actinomadura sp. PM05-2 isolated from lichen.</title>
        <authorList>
            <person name="Somphong A."/>
            <person name="Phongsopitanun W."/>
            <person name="Tanasupawat S."/>
            <person name="Peongsungnone V."/>
        </authorList>
    </citation>
    <scope>NUCLEOTIDE SEQUENCE [LARGE SCALE GENOMIC DNA]</scope>
    <source>
        <strain evidence="9 10">PM05-2</strain>
    </source>
</reference>
<comment type="catalytic activity">
    <reaction evidence="7 8">
        <text>[GlcNAc-(1-&gt;4)-Mur2Ac(oyl-L-Ala-gamma-D-Glu-L-Lys-D-Ala-D-Ala)](n)-di-trans,octa-cis-undecaprenyl diphosphate + beta-D-GlcNAc-(1-&gt;4)-Mur2Ac(oyl-L-Ala-gamma-D-Glu-L-Lys-D-Ala-D-Ala)-di-trans,octa-cis-undecaprenyl diphosphate = [GlcNAc-(1-&gt;4)-Mur2Ac(oyl-L-Ala-gamma-D-Glu-L-Lys-D-Ala-D-Ala)](n+1)-di-trans,octa-cis-undecaprenyl diphosphate + di-trans,octa-cis-undecaprenyl diphosphate + H(+)</text>
        <dbReference type="Rhea" id="RHEA:23708"/>
        <dbReference type="Rhea" id="RHEA-COMP:9602"/>
        <dbReference type="Rhea" id="RHEA-COMP:9603"/>
        <dbReference type="ChEBI" id="CHEBI:15378"/>
        <dbReference type="ChEBI" id="CHEBI:58405"/>
        <dbReference type="ChEBI" id="CHEBI:60033"/>
        <dbReference type="ChEBI" id="CHEBI:78435"/>
        <dbReference type="EC" id="2.4.99.28"/>
    </reaction>
</comment>
<keyword evidence="5 8" id="KW-1133">Transmembrane helix</keyword>
<feature type="transmembrane region" description="Helical" evidence="8">
    <location>
        <begin position="26"/>
        <end position="48"/>
    </location>
</feature>
<dbReference type="Proteomes" id="UP000774570">
    <property type="component" value="Unassembled WGS sequence"/>
</dbReference>
<organism evidence="9 10">
    <name type="scientific">Actinomadura parmotrematis</name>
    <dbReference type="NCBI Taxonomy" id="2864039"/>
    <lineage>
        <taxon>Bacteria</taxon>
        <taxon>Bacillati</taxon>
        <taxon>Actinomycetota</taxon>
        <taxon>Actinomycetes</taxon>
        <taxon>Streptosporangiales</taxon>
        <taxon>Thermomonosporaceae</taxon>
        <taxon>Actinomadura</taxon>
    </lineage>
</organism>
<dbReference type="HAMAP" id="MF_02079">
    <property type="entry name" value="PGT_RodA"/>
    <property type="match status" value="1"/>
</dbReference>
<dbReference type="InterPro" id="IPR001182">
    <property type="entry name" value="FtsW/RodA"/>
</dbReference>
<evidence type="ECO:0000256" key="6">
    <source>
        <dbReference type="ARBA" id="ARBA00023136"/>
    </source>
</evidence>
<feature type="transmembrane region" description="Helical" evidence="8">
    <location>
        <begin position="207"/>
        <end position="227"/>
    </location>
</feature>
<protein>
    <recommendedName>
        <fullName evidence="8">Peptidoglycan glycosyltransferase RodA</fullName>
        <shortName evidence="8">PGT</shortName>
        <ecNumber evidence="8">2.4.99.28</ecNumber>
    </recommendedName>
    <alternativeName>
        <fullName evidence="8">Cell elongation protein RodA</fullName>
    </alternativeName>
    <alternativeName>
        <fullName evidence="8">Cell wall polymerase</fullName>
    </alternativeName>
    <alternativeName>
        <fullName evidence="8">Peptidoglycan polymerase</fullName>
        <shortName evidence="8">PG polymerase</shortName>
    </alternativeName>
</protein>
<keyword evidence="8" id="KW-0328">Glycosyltransferase</keyword>
<evidence type="ECO:0000256" key="3">
    <source>
        <dbReference type="ARBA" id="ARBA00022692"/>
    </source>
</evidence>
<feature type="transmembrane region" description="Helical" evidence="8">
    <location>
        <begin position="68"/>
        <end position="88"/>
    </location>
</feature>
<comment type="subcellular location">
    <subcellularLocation>
        <location evidence="8">Cell membrane</location>
        <topology evidence="8">Multi-pass membrane protein</topology>
    </subcellularLocation>
    <subcellularLocation>
        <location evidence="1">Membrane</location>
        <topology evidence="1">Multi-pass membrane protein</topology>
    </subcellularLocation>
</comment>
<keyword evidence="6 8" id="KW-0472">Membrane</keyword>
<feature type="transmembrane region" description="Helical" evidence="8">
    <location>
        <begin position="95"/>
        <end position="115"/>
    </location>
</feature>
<keyword evidence="8" id="KW-1003">Cell membrane</keyword>
<feature type="transmembrane region" description="Helical" evidence="8">
    <location>
        <begin position="185"/>
        <end position="202"/>
    </location>
</feature>
<dbReference type="RefSeq" id="WP_220167312.1">
    <property type="nucleotide sequence ID" value="NZ_JAIBOA010000010.1"/>
</dbReference>
<feature type="transmembrane region" description="Helical" evidence="8">
    <location>
        <begin position="363"/>
        <end position="383"/>
    </location>
</feature>
<dbReference type="PANTHER" id="PTHR30474:SF14">
    <property type="entry name" value="CELL CYCLE PROTEIN"/>
    <property type="match status" value="1"/>
</dbReference>
<keyword evidence="8" id="KW-0573">Peptidoglycan synthesis</keyword>
<dbReference type="InterPro" id="IPR011923">
    <property type="entry name" value="RodA/MrdB"/>
</dbReference>
<evidence type="ECO:0000256" key="5">
    <source>
        <dbReference type="ARBA" id="ARBA00022989"/>
    </source>
</evidence>
<evidence type="ECO:0000256" key="2">
    <source>
        <dbReference type="ARBA" id="ARBA00004752"/>
    </source>
</evidence>
<keyword evidence="10" id="KW-1185">Reference proteome</keyword>